<dbReference type="Gene3D" id="3.40.50.200">
    <property type="entry name" value="Peptidase S8/S53 domain"/>
    <property type="match status" value="1"/>
</dbReference>
<comment type="similarity">
    <text evidence="1 6">Belongs to the peptidase S8 family.</text>
</comment>
<dbReference type="CDD" id="cd02120">
    <property type="entry name" value="PA_subtilisin_like"/>
    <property type="match status" value="1"/>
</dbReference>
<evidence type="ECO:0000256" key="4">
    <source>
        <dbReference type="ARBA" id="ARBA00022801"/>
    </source>
</evidence>
<gene>
    <name evidence="9" type="ORF">KI387_029360</name>
</gene>
<dbReference type="AlphaFoldDB" id="A0AA38CJ19"/>
<evidence type="ECO:0000256" key="1">
    <source>
        <dbReference type="ARBA" id="ARBA00011073"/>
    </source>
</evidence>
<evidence type="ECO:0000256" key="5">
    <source>
        <dbReference type="ARBA" id="ARBA00022825"/>
    </source>
</evidence>
<dbReference type="OMA" id="YQANVFA"/>
<feature type="non-terminal residue" evidence="9">
    <location>
        <position position="1"/>
    </location>
</feature>
<dbReference type="InterPro" id="IPR000209">
    <property type="entry name" value="Peptidase_S8/S53_dom"/>
</dbReference>
<evidence type="ECO:0008006" key="11">
    <source>
        <dbReference type="Google" id="ProtNLM"/>
    </source>
</evidence>
<keyword evidence="10" id="KW-1185">Reference proteome</keyword>
<feature type="domain" description="Peptidase S8/S53" evidence="7">
    <location>
        <begin position="124"/>
        <end position="236"/>
    </location>
</feature>
<dbReference type="Pfam" id="PF00082">
    <property type="entry name" value="Peptidase_S8"/>
    <property type="match status" value="1"/>
</dbReference>
<reference evidence="9 10" key="1">
    <citation type="journal article" date="2021" name="Nat. Plants">
        <title>The Taxus genome provides insights into paclitaxel biosynthesis.</title>
        <authorList>
            <person name="Xiong X."/>
            <person name="Gou J."/>
            <person name="Liao Q."/>
            <person name="Li Y."/>
            <person name="Zhou Q."/>
            <person name="Bi G."/>
            <person name="Li C."/>
            <person name="Du R."/>
            <person name="Wang X."/>
            <person name="Sun T."/>
            <person name="Guo L."/>
            <person name="Liang H."/>
            <person name="Lu P."/>
            <person name="Wu Y."/>
            <person name="Zhang Z."/>
            <person name="Ro D.K."/>
            <person name="Shang Y."/>
            <person name="Huang S."/>
            <person name="Yan J."/>
        </authorList>
    </citation>
    <scope>NUCLEOTIDE SEQUENCE [LARGE SCALE GENOMIC DNA]</scope>
    <source>
        <strain evidence="9">Ta-2019</strain>
    </source>
</reference>
<keyword evidence="3" id="KW-0732">Signal</keyword>
<dbReference type="GO" id="GO:0006508">
    <property type="term" value="P:proteolysis"/>
    <property type="evidence" value="ECO:0007669"/>
    <property type="project" value="UniProtKB-KW"/>
</dbReference>
<dbReference type="Proteomes" id="UP000824469">
    <property type="component" value="Unassembled WGS sequence"/>
</dbReference>
<comment type="caution">
    <text evidence="6">Lacks conserved residue(s) required for the propagation of feature annotation.</text>
</comment>
<dbReference type="Gene3D" id="2.60.40.2310">
    <property type="match status" value="1"/>
</dbReference>
<dbReference type="InterPro" id="IPR036852">
    <property type="entry name" value="Peptidase_S8/S53_dom_sf"/>
</dbReference>
<name>A0AA38CJ19_TAXCH</name>
<proteinExistence type="inferred from homology"/>
<keyword evidence="5" id="KW-0720">Serine protease</keyword>
<evidence type="ECO:0000256" key="2">
    <source>
        <dbReference type="ARBA" id="ARBA00022670"/>
    </source>
</evidence>
<dbReference type="InterPro" id="IPR023828">
    <property type="entry name" value="Peptidase_S8_Ser-AS"/>
</dbReference>
<evidence type="ECO:0000256" key="3">
    <source>
        <dbReference type="ARBA" id="ARBA00022729"/>
    </source>
</evidence>
<dbReference type="PROSITE" id="PS51892">
    <property type="entry name" value="SUBTILASE"/>
    <property type="match status" value="1"/>
</dbReference>
<evidence type="ECO:0000313" key="9">
    <source>
        <dbReference type="EMBL" id="KAH9297678.1"/>
    </source>
</evidence>
<comment type="caution">
    <text evidence="9">The sequence shown here is derived from an EMBL/GenBank/DDBJ whole genome shotgun (WGS) entry which is preliminary data.</text>
</comment>
<dbReference type="EMBL" id="JAHRHJ020000010">
    <property type="protein sequence ID" value="KAH9297678.1"/>
    <property type="molecule type" value="Genomic_DNA"/>
</dbReference>
<keyword evidence="2" id="KW-0645">Protease</keyword>
<dbReference type="PANTHER" id="PTHR10795">
    <property type="entry name" value="PROPROTEIN CONVERTASE SUBTILISIN/KEXIN"/>
    <property type="match status" value="1"/>
</dbReference>
<dbReference type="GO" id="GO:0004252">
    <property type="term" value="F:serine-type endopeptidase activity"/>
    <property type="evidence" value="ECO:0007669"/>
    <property type="project" value="InterPro"/>
</dbReference>
<dbReference type="InterPro" id="IPR045051">
    <property type="entry name" value="SBT"/>
</dbReference>
<feature type="domain" description="Subtilisin-like protease fibronectin type-III" evidence="8">
    <location>
        <begin position="295"/>
        <end position="393"/>
    </location>
</feature>
<accession>A0AA38CJ19</accession>
<evidence type="ECO:0000256" key="6">
    <source>
        <dbReference type="PROSITE-ProRule" id="PRU01240"/>
    </source>
</evidence>
<dbReference type="Pfam" id="PF17766">
    <property type="entry name" value="fn3_6"/>
    <property type="match status" value="1"/>
</dbReference>
<dbReference type="SUPFAM" id="SSF52743">
    <property type="entry name" value="Subtilisin-like"/>
    <property type="match status" value="1"/>
</dbReference>
<protein>
    <recommendedName>
        <fullName evidence="11">Cucumisin</fullName>
    </recommendedName>
</protein>
<dbReference type="PROSITE" id="PS00138">
    <property type="entry name" value="SUBTILASE_SER"/>
    <property type="match status" value="1"/>
</dbReference>
<evidence type="ECO:0000259" key="7">
    <source>
        <dbReference type="Pfam" id="PF00082"/>
    </source>
</evidence>
<sequence length="398" mass="42603">GIAVNTYTMEQSWYPLVYGGDVANVSGGYTSYVSSGCALNSLDRTKVKGKIVLCYYVSDPPDYTVFLAGGAGTIIMLDGYGDTAFPWLNPATVISTEQGKIVMSYINSTRSAVARIEKTTTPKALAPIVALFSSRGYNPITMDILKPDITAPGVDILASWAKNSSITGYPEDTRHPDFNIISGTSMSCPHASGAAGFVKSYHHDWSPAAIRSSLMTTAFTMDATLAGNEDAEFGYGAGQINPVKAVNPGLVYDAGVDDYIKFLCSQGYNDTTLRLVTGDRSSCGSVEPSKTGARELNYPSIMVVTIPGQPIQATFPRTVTNVGEAVSTYKVVVHAPSKMNVTVEPDTLSFSSLNQKLSYNVTIKGGPVLRDILLSGALTWNYGNYSVRSPINVYGLRF</sequence>
<organism evidence="9 10">
    <name type="scientific">Taxus chinensis</name>
    <name type="common">Chinese yew</name>
    <name type="synonym">Taxus wallichiana var. chinensis</name>
    <dbReference type="NCBI Taxonomy" id="29808"/>
    <lineage>
        <taxon>Eukaryota</taxon>
        <taxon>Viridiplantae</taxon>
        <taxon>Streptophyta</taxon>
        <taxon>Embryophyta</taxon>
        <taxon>Tracheophyta</taxon>
        <taxon>Spermatophyta</taxon>
        <taxon>Pinopsida</taxon>
        <taxon>Pinidae</taxon>
        <taxon>Conifers II</taxon>
        <taxon>Cupressales</taxon>
        <taxon>Taxaceae</taxon>
        <taxon>Taxus</taxon>
    </lineage>
</organism>
<dbReference type="InterPro" id="IPR041469">
    <property type="entry name" value="Subtilisin-like_FN3"/>
</dbReference>
<evidence type="ECO:0000259" key="8">
    <source>
        <dbReference type="Pfam" id="PF17766"/>
    </source>
</evidence>
<keyword evidence="4" id="KW-0378">Hydrolase</keyword>
<evidence type="ECO:0000313" key="10">
    <source>
        <dbReference type="Proteomes" id="UP000824469"/>
    </source>
</evidence>